<evidence type="ECO:0000259" key="11">
    <source>
        <dbReference type="PROSITE" id="PS50862"/>
    </source>
</evidence>
<dbReference type="Proteomes" id="UP001148125">
    <property type="component" value="Unassembled WGS sequence"/>
</dbReference>
<comment type="pathway">
    <text evidence="2 10">Amino-acid biosynthesis; L-histidine biosynthesis; L-histidine from 5-phospho-alpha-D-ribose 1-diphosphate: step 1/9.</text>
</comment>
<evidence type="ECO:0000256" key="1">
    <source>
        <dbReference type="ARBA" id="ARBA00004496"/>
    </source>
</evidence>
<evidence type="ECO:0000256" key="2">
    <source>
        <dbReference type="ARBA" id="ARBA00004667"/>
    </source>
</evidence>
<dbReference type="EMBL" id="JAOTPO010000007">
    <property type="protein sequence ID" value="MDE5414097.1"/>
    <property type="molecule type" value="Genomic_DNA"/>
</dbReference>
<dbReference type="PIRSF" id="PIRSF001549">
    <property type="entry name" value="His-tRNA_synth"/>
    <property type="match status" value="1"/>
</dbReference>
<evidence type="ECO:0000313" key="13">
    <source>
        <dbReference type="Proteomes" id="UP001148125"/>
    </source>
</evidence>
<evidence type="ECO:0000256" key="3">
    <source>
        <dbReference type="ARBA" id="ARBA00005539"/>
    </source>
</evidence>
<dbReference type="Pfam" id="PF21996">
    <property type="entry name" value="HisZ-like"/>
    <property type="match status" value="1"/>
</dbReference>
<dbReference type="InterPro" id="IPR053846">
    <property type="entry name" value="HisZ-C"/>
</dbReference>
<dbReference type="InterPro" id="IPR045864">
    <property type="entry name" value="aa-tRNA-synth_II/BPL/LPL"/>
</dbReference>
<evidence type="ECO:0000256" key="6">
    <source>
        <dbReference type="ARBA" id="ARBA00022490"/>
    </source>
</evidence>
<evidence type="ECO:0000256" key="10">
    <source>
        <dbReference type="HAMAP-Rule" id="MF_00125"/>
    </source>
</evidence>
<keyword evidence="12" id="KW-0808">Transferase</keyword>
<comment type="miscellaneous">
    <text evidence="10">This function is generally fulfilled by the C-terminal part of HisG, which is missing in some bacteria such as this one.</text>
</comment>
<name>A0ABT5VF63_9BACI</name>
<keyword evidence="8 10" id="KW-0368">Histidine biosynthesis</keyword>
<dbReference type="NCBIfam" id="NF008941">
    <property type="entry name" value="PRK12292.2-4"/>
    <property type="match status" value="1"/>
</dbReference>
<dbReference type="CDD" id="cd00773">
    <property type="entry name" value="HisRS-like_core"/>
    <property type="match status" value="1"/>
</dbReference>
<comment type="similarity">
    <text evidence="3 10">Belongs to the class-II aminoacyl-tRNA synthetase family. HisZ subfamily.</text>
</comment>
<gene>
    <name evidence="10" type="primary">hisZ</name>
    <name evidence="12" type="ORF">N7Z68_11960</name>
</gene>
<evidence type="ECO:0000313" key="12">
    <source>
        <dbReference type="EMBL" id="MDE5414097.1"/>
    </source>
</evidence>
<accession>A0ABT5VF63</accession>
<dbReference type="InterPro" id="IPR004517">
    <property type="entry name" value="HisZ"/>
</dbReference>
<comment type="subcellular location">
    <subcellularLocation>
        <location evidence="1 10">Cytoplasm</location>
    </subcellularLocation>
</comment>
<dbReference type="RefSeq" id="WP_275118710.1">
    <property type="nucleotide sequence ID" value="NZ_JAOTPO010000007.1"/>
</dbReference>
<proteinExistence type="inferred from homology"/>
<evidence type="ECO:0000256" key="4">
    <source>
        <dbReference type="ARBA" id="ARBA00011496"/>
    </source>
</evidence>
<reference evidence="12" key="1">
    <citation type="submission" date="2024-05" db="EMBL/GenBank/DDBJ databases">
        <title>Alkalihalobacillus sp. strain MEB203 novel alkaliphilic bacterium from Lonar Lake, India.</title>
        <authorList>
            <person name="Joshi A."/>
            <person name="Thite S."/>
            <person name="Mengade P."/>
        </authorList>
    </citation>
    <scope>NUCLEOTIDE SEQUENCE</scope>
    <source>
        <strain evidence="12">MEB 203</strain>
    </source>
</reference>
<keyword evidence="7 10" id="KW-0028">Amino-acid biosynthesis</keyword>
<keyword evidence="13" id="KW-1185">Reference proteome</keyword>
<dbReference type="SUPFAM" id="SSF55681">
    <property type="entry name" value="Class II aaRS and biotin synthetases"/>
    <property type="match status" value="1"/>
</dbReference>
<feature type="domain" description="Aminoacyl-transfer RNA synthetases class-II family profile" evidence="11">
    <location>
        <begin position="37"/>
        <end position="332"/>
    </location>
</feature>
<dbReference type="NCBIfam" id="TIGR00443">
    <property type="entry name" value="hisZ_biosyn_reg"/>
    <property type="match status" value="1"/>
</dbReference>
<keyword evidence="6 10" id="KW-0963">Cytoplasm</keyword>
<dbReference type="InterPro" id="IPR004516">
    <property type="entry name" value="HisRS/HisZ"/>
</dbReference>
<dbReference type="Pfam" id="PF13393">
    <property type="entry name" value="tRNA-synt_His"/>
    <property type="match status" value="1"/>
</dbReference>
<organism evidence="12 13">
    <name type="scientific">Alkalihalobacterium chitinilyticum</name>
    <dbReference type="NCBI Taxonomy" id="2980103"/>
    <lineage>
        <taxon>Bacteria</taxon>
        <taxon>Bacillati</taxon>
        <taxon>Bacillota</taxon>
        <taxon>Bacilli</taxon>
        <taxon>Bacillales</taxon>
        <taxon>Bacillaceae</taxon>
        <taxon>Alkalihalobacterium</taxon>
    </lineage>
</organism>
<dbReference type="PROSITE" id="PS50862">
    <property type="entry name" value="AA_TRNA_LIGASE_II"/>
    <property type="match status" value="1"/>
</dbReference>
<evidence type="ECO:0000256" key="7">
    <source>
        <dbReference type="ARBA" id="ARBA00022605"/>
    </source>
</evidence>
<comment type="function">
    <text evidence="9 10">Required for the first step of histidine biosynthesis. May allow the feedback regulation of ATP phosphoribosyltransferase activity by histidine.</text>
</comment>
<comment type="subunit">
    <text evidence="4 10">Heteromultimer composed of HisG and HisZ subunits.</text>
</comment>
<dbReference type="InterPro" id="IPR041715">
    <property type="entry name" value="HisRS-like_core"/>
</dbReference>
<dbReference type="PANTHER" id="PTHR43707">
    <property type="entry name" value="HISTIDYL-TRNA SYNTHETASE"/>
    <property type="match status" value="1"/>
</dbReference>
<dbReference type="HAMAP" id="MF_00125">
    <property type="entry name" value="HisZ"/>
    <property type="match status" value="1"/>
</dbReference>
<protein>
    <recommendedName>
        <fullName evidence="5 10">ATP phosphoribosyltransferase regulatory subunit</fullName>
    </recommendedName>
</protein>
<dbReference type="InterPro" id="IPR006195">
    <property type="entry name" value="aa-tRNA-synth_II"/>
</dbReference>
<dbReference type="PANTHER" id="PTHR43707:SF1">
    <property type="entry name" value="HISTIDINE--TRNA LIGASE, MITOCHONDRIAL-RELATED"/>
    <property type="match status" value="1"/>
</dbReference>
<comment type="caution">
    <text evidence="12">The sequence shown here is derived from an EMBL/GenBank/DDBJ whole genome shotgun (WGS) entry which is preliminary data.</text>
</comment>
<keyword evidence="12" id="KW-0328">Glycosyltransferase</keyword>
<evidence type="ECO:0000256" key="5">
    <source>
        <dbReference type="ARBA" id="ARBA00020397"/>
    </source>
</evidence>
<dbReference type="Gene3D" id="3.40.50.12590">
    <property type="match status" value="1"/>
</dbReference>
<evidence type="ECO:0000256" key="8">
    <source>
        <dbReference type="ARBA" id="ARBA00023102"/>
    </source>
</evidence>
<sequence length="396" mass="44057">MSKPFMFEKPIGMRDTLPELFETKQRIANDINEEVSRWGYRAIQTPTLEYYETVGEASAILDQQLFKLLDQDGNTLVLRPDMTAPIARLAASSLKNEAYPLRLSYHTNLYRSQQREGGKPAEFEQIGVELVGDGTSSADAEVIALMISSLRKAGVENFQVAIGHIGYVNALLLEVVGNEERANVLRRYLYEKNYVGYRQHVKSLPLSSIDKSRLLDLLKLRGGSEKIQAASELVQSEAGEKALQDLSKLWEALECYGVTEFLKIDLNLVMHMSYYTGVVFEGYGSRLGVPLGSGGRYDELLANFDRPAQATGFGIRLDLLVEAIGTKKELTPQTCIIFSNERRKEAIDLATQKREQGDAVILQDLAGIKDVDVLSEQFAEVIYCIGKAKNGGANDE</sequence>
<dbReference type="GO" id="GO:0016757">
    <property type="term" value="F:glycosyltransferase activity"/>
    <property type="evidence" value="ECO:0007669"/>
    <property type="project" value="UniProtKB-KW"/>
</dbReference>
<evidence type="ECO:0000256" key="9">
    <source>
        <dbReference type="ARBA" id="ARBA00025246"/>
    </source>
</evidence>
<dbReference type="Gene3D" id="3.30.930.10">
    <property type="entry name" value="Bira Bifunctional Protein, Domain 2"/>
    <property type="match status" value="1"/>
</dbReference>